<comment type="caution">
    <text evidence="2">The sequence shown here is derived from an EMBL/GenBank/DDBJ whole genome shotgun (WGS) entry which is preliminary data.</text>
</comment>
<feature type="region of interest" description="Disordered" evidence="1">
    <location>
        <begin position="52"/>
        <end position="72"/>
    </location>
</feature>
<proteinExistence type="predicted"/>
<dbReference type="Proteomes" id="UP000037510">
    <property type="component" value="Unassembled WGS sequence"/>
</dbReference>
<evidence type="ECO:0000256" key="1">
    <source>
        <dbReference type="SAM" id="MobiDB-lite"/>
    </source>
</evidence>
<accession>A0A0L7KTG8</accession>
<protein>
    <submittedName>
        <fullName evidence="2">Putative transposon Ty3-I Gag-Pol polyprotein</fullName>
    </submittedName>
</protein>
<reference evidence="2 3" key="1">
    <citation type="journal article" date="2015" name="Genome Biol. Evol.">
        <title>The genome of winter moth (Operophtera brumata) provides a genomic perspective on sexual dimorphism and phenology.</title>
        <authorList>
            <person name="Derks M.F."/>
            <person name="Smit S."/>
            <person name="Salis L."/>
            <person name="Schijlen E."/>
            <person name="Bossers A."/>
            <person name="Mateman C."/>
            <person name="Pijl A.S."/>
            <person name="de Ridder D."/>
            <person name="Groenen M.A."/>
            <person name="Visser M.E."/>
            <person name="Megens H.J."/>
        </authorList>
    </citation>
    <scope>NUCLEOTIDE SEQUENCE [LARGE SCALE GENOMIC DNA]</scope>
    <source>
        <strain evidence="2">WM2013NL</strain>
        <tissue evidence="2">Head and thorax</tissue>
    </source>
</reference>
<gene>
    <name evidence="2" type="ORF">OBRU01_21262</name>
</gene>
<keyword evidence="3" id="KW-1185">Reference proteome</keyword>
<dbReference type="AlphaFoldDB" id="A0A0L7KTG8"/>
<sequence>MACQWTELQLSCHDNLKELYAVCAVIQQTNSQLHNAHILLQSDKRTVVAQGTKQGLKNSTRKVEPNRSTFSI</sequence>
<evidence type="ECO:0000313" key="2">
    <source>
        <dbReference type="EMBL" id="KOB66400.1"/>
    </source>
</evidence>
<name>A0A0L7KTG8_OPEBR</name>
<dbReference type="EMBL" id="JTDY01005981">
    <property type="protein sequence ID" value="KOB66400.1"/>
    <property type="molecule type" value="Genomic_DNA"/>
</dbReference>
<organism evidence="2 3">
    <name type="scientific">Operophtera brumata</name>
    <name type="common">Winter moth</name>
    <name type="synonym">Phalaena brumata</name>
    <dbReference type="NCBI Taxonomy" id="104452"/>
    <lineage>
        <taxon>Eukaryota</taxon>
        <taxon>Metazoa</taxon>
        <taxon>Ecdysozoa</taxon>
        <taxon>Arthropoda</taxon>
        <taxon>Hexapoda</taxon>
        <taxon>Insecta</taxon>
        <taxon>Pterygota</taxon>
        <taxon>Neoptera</taxon>
        <taxon>Endopterygota</taxon>
        <taxon>Lepidoptera</taxon>
        <taxon>Glossata</taxon>
        <taxon>Ditrysia</taxon>
        <taxon>Geometroidea</taxon>
        <taxon>Geometridae</taxon>
        <taxon>Larentiinae</taxon>
        <taxon>Operophtera</taxon>
    </lineage>
</organism>
<evidence type="ECO:0000313" key="3">
    <source>
        <dbReference type="Proteomes" id="UP000037510"/>
    </source>
</evidence>